<dbReference type="STRING" id="290052.ASU35_08260"/>
<dbReference type="InterPro" id="IPR018392">
    <property type="entry name" value="LysM"/>
</dbReference>
<dbReference type="Pfam" id="PF01476">
    <property type="entry name" value="LysM"/>
    <property type="match status" value="1"/>
</dbReference>
<evidence type="ECO:0000259" key="1">
    <source>
        <dbReference type="PROSITE" id="PS51782"/>
    </source>
</evidence>
<evidence type="ECO:0000313" key="3">
    <source>
        <dbReference type="Proteomes" id="UP000054874"/>
    </source>
</evidence>
<dbReference type="SMART" id="SM00257">
    <property type="entry name" value="LysM"/>
    <property type="match status" value="1"/>
</dbReference>
<dbReference type="PROSITE" id="PS51782">
    <property type="entry name" value="LYSM"/>
    <property type="match status" value="1"/>
</dbReference>
<dbReference type="AlphaFoldDB" id="A0A0V8QGP9"/>
<dbReference type="InterPro" id="IPR024300">
    <property type="entry name" value="SipL_SPOCS_dom"/>
</dbReference>
<protein>
    <recommendedName>
        <fullName evidence="1">LysM domain-containing protein</fullName>
    </recommendedName>
</protein>
<sequence length="529" mass="59716">MELLKRSIHMNQVKCSSMVQLTLDDDFNVPDVKPDVEWIVKEQGHVVITDVVPMNGRFQIKGKLVFNLLYISEDRERPVHHITGEVPFEEIVNMDEIDGGETIAVKWELEDMTASLINSRKLNVRAILTLNFCAETGYEEETATGIEGEEGIQSKNKTIHITNAPIVKKDTLRVKDEASLPLGKPNIEDLLYRNLELRNLELRLLGDKLSIKGDLELFLLYAGESQETPLDYWTVVVSVSSMLECSGCREDMIGDIGISILSEDIAVKPDEDGEQRTLDIEAVLELDIKLYEEEEIELLEDFYSTTQILSPVKKEAHYKNLLMKNASKLRLSENIRLEQGQLPILQVCNVSGSVKLDEEKIEESGIRVEGVLEVQVLYITEDDLRPVNSMKQSIPFEQLIEVKNIKPDSTFDIRPFVEQLSTLMVSADELEVKASLGLEALVFDSLKEEIITEIKEEGSLLDKLSELPGLVGYIASEKESLWDIAKAFNTTLESIMELNELETEAVNPGDKLLLMKQVDSIPLLQETPR</sequence>
<dbReference type="OrthoDB" id="9779340at2"/>
<dbReference type="EMBL" id="LNAM01000101">
    <property type="protein sequence ID" value="KSV59735.1"/>
    <property type="molecule type" value="Genomic_DNA"/>
</dbReference>
<dbReference type="Gene3D" id="3.10.350.10">
    <property type="entry name" value="LysM domain"/>
    <property type="match status" value="1"/>
</dbReference>
<reference evidence="2 3" key="1">
    <citation type="submission" date="2015-11" db="EMBL/GenBank/DDBJ databases">
        <title>Butyribacter intestini gen. nov., sp. nov., a butyric acid-producing bacterium of the family Lachnospiraceae isolated from the human faeces.</title>
        <authorList>
            <person name="Zou Y."/>
            <person name="Xue W."/>
            <person name="Luo G."/>
            <person name="Lv M."/>
        </authorList>
    </citation>
    <scope>NUCLEOTIDE SEQUENCE [LARGE SCALE GENOMIC DNA]</scope>
    <source>
        <strain evidence="2 3">ACET-33324</strain>
    </source>
</reference>
<evidence type="ECO:0000313" key="2">
    <source>
        <dbReference type="EMBL" id="KSV59735.1"/>
    </source>
</evidence>
<gene>
    <name evidence="2" type="ORF">ASU35_08260</name>
</gene>
<dbReference type="CDD" id="cd00118">
    <property type="entry name" value="LysM"/>
    <property type="match status" value="1"/>
</dbReference>
<feature type="domain" description="LysM" evidence="1">
    <location>
        <begin position="471"/>
        <end position="514"/>
    </location>
</feature>
<dbReference type="Proteomes" id="UP000054874">
    <property type="component" value="Unassembled WGS sequence"/>
</dbReference>
<dbReference type="InterPro" id="IPR036779">
    <property type="entry name" value="LysM_dom_sf"/>
</dbReference>
<dbReference type="Pfam" id="PF12673">
    <property type="entry name" value="SipL"/>
    <property type="match status" value="2"/>
</dbReference>
<accession>A0A0V8QGP9</accession>
<keyword evidence="3" id="KW-1185">Reference proteome</keyword>
<name>A0A0V8QGP9_9FIRM</name>
<dbReference type="SUPFAM" id="SSF54106">
    <property type="entry name" value="LysM domain"/>
    <property type="match status" value="1"/>
</dbReference>
<proteinExistence type="predicted"/>
<organism evidence="2 3">
    <name type="scientific">Acetivibrio ethanolgignens</name>
    <dbReference type="NCBI Taxonomy" id="290052"/>
    <lineage>
        <taxon>Bacteria</taxon>
        <taxon>Bacillati</taxon>
        <taxon>Bacillota</taxon>
        <taxon>Clostridia</taxon>
        <taxon>Eubacteriales</taxon>
        <taxon>Oscillospiraceae</taxon>
        <taxon>Acetivibrio</taxon>
    </lineage>
</organism>
<dbReference type="RefSeq" id="WP_058352063.1">
    <property type="nucleotide sequence ID" value="NZ_CABMMD010000101.1"/>
</dbReference>
<comment type="caution">
    <text evidence="2">The sequence shown here is derived from an EMBL/GenBank/DDBJ whole genome shotgun (WGS) entry which is preliminary data.</text>
</comment>